<dbReference type="InterPro" id="IPR001229">
    <property type="entry name" value="Jacalin-like_lectin_dom"/>
</dbReference>
<dbReference type="AlphaFoldDB" id="A0AAD1UEZ6"/>
<proteinExistence type="predicted"/>
<dbReference type="Gene3D" id="2.100.10.30">
    <property type="entry name" value="Jacalin-like lectin domain"/>
    <property type="match status" value="2"/>
</dbReference>
<organism evidence="3 4">
    <name type="scientific">Euplotes crassus</name>
    <dbReference type="NCBI Taxonomy" id="5936"/>
    <lineage>
        <taxon>Eukaryota</taxon>
        <taxon>Sar</taxon>
        <taxon>Alveolata</taxon>
        <taxon>Ciliophora</taxon>
        <taxon>Intramacronucleata</taxon>
        <taxon>Spirotrichea</taxon>
        <taxon>Hypotrichia</taxon>
        <taxon>Euplotida</taxon>
        <taxon>Euplotidae</taxon>
        <taxon>Moneuplotes</taxon>
    </lineage>
</organism>
<reference evidence="3" key="1">
    <citation type="submission" date="2023-07" db="EMBL/GenBank/DDBJ databases">
        <authorList>
            <consortium name="AG Swart"/>
            <person name="Singh M."/>
            <person name="Singh A."/>
            <person name="Seah K."/>
            <person name="Emmerich C."/>
        </authorList>
    </citation>
    <scope>NUCLEOTIDE SEQUENCE</scope>
    <source>
        <strain evidence="3">DP1</strain>
    </source>
</reference>
<feature type="domain" description="Jacalin-type lectin" evidence="2">
    <location>
        <begin position="9"/>
        <end position="150"/>
    </location>
</feature>
<feature type="region of interest" description="Disordered" evidence="1">
    <location>
        <begin position="240"/>
        <end position="261"/>
    </location>
</feature>
<keyword evidence="4" id="KW-1185">Reference proteome</keyword>
<evidence type="ECO:0000256" key="1">
    <source>
        <dbReference type="SAM" id="MobiDB-lite"/>
    </source>
</evidence>
<comment type="caution">
    <text evidence="3">The sequence shown here is derived from an EMBL/GenBank/DDBJ whole genome shotgun (WGS) entry which is preliminary data.</text>
</comment>
<gene>
    <name evidence="3" type="ORF">ECRASSUSDP1_LOCUS5248</name>
</gene>
<dbReference type="Pfam" id="PF01419">
    <property type="entry name" value="Jacalin"/>
    <property type="match status" value="2"/>
</dbReference>
<sequence length="481" mass="53109">MGNQSVIPSQHAGYWNRGTPIIYDKTMLIQKGAIRRKHSQIMVWHKDHINGFEVMYGKNSAGVRGGKDYKNSPCQIVSLGSSEFITCVAGSQTEAIDELIFYTNKGNIFKTGVNKGGMPFTLSQGGDKFVVYFSIGMSEYMTYIKAEFRPLPAMFGRNTAPFCHINNMVVHQRAVYPPVENRLSQNAPIAQSQNTQGPQRPASIAAQANVEVSSPEIKVESGKLNSGKISDTLPEKLFYPSINNEREVQSEGDNSDEESKFDRLNDEMSITSSARNSLAGPAKMHGGLIPVISQVSEEQTSEVASQRAAIPSQANQQTLARNVRLVCYKSNVAGKVYSNTVMFDDYETLIKECLNAYMYEVRIMHDSDFIYGMQGFYQVDDKIVKGPAHFGNQVHTRCQCHSLKLQYGECIVSITGNYQEVINGLIITTSLGKVYAFGNYTSRCDTSKCTTFSLVIPKGKRAVALAGGASGYLNNISVHYT</sequence>
<dbReference type="InterPro" id="IPR036404">
    <property type="entry name" value="Jacalin-like_lectin_dom_sf"/>
</dbReference>
<dbReference type="SUPFAM" id="SSF51101">
    <property type="entry name" value="Mannose-binding lectins"/>
    <property type="match status" value="2"/>
</dbReference>
<evidence type="ECO:0000313" key="3">
    <source>
        <dbReference type="EMBL" id="CAI2363908.1"/>
    </source>
</evidence>
<dbReference type="PANTHER" id="PTHR47293:SF43">
    <property type="entry name" value="PENTATRICOPEPTIDE REPEAT-CONTAINING PROTEIN DWY1, CHLOROPLASTIC"/>
    <property type="match status" value="1"/>
</dbReference>
<dbReference type="Proteomes" id="UP001295684">
    <property type="component" value="Unassembled WGS sequence"/>
</dbReference>
<name>A0AAD1UEZ6_EUPCR</name>
<dbReference type="PROSITE" id="PS51752">
    <property type="entry name" value="JACALIN_LECTIN"/>
    <property type="match status" value="2"/>
</dbReference>
<dbReference type="SMART" id="SM00915">
    <property type="entry name" value="Jacalin"/>
    <property type="match status" value="1"/>
</dbReference>
<dbReference type="PANTHER" id="PTHR47293">
    <property type="entry name" value="JACALIN-RELATED LECTIN 3"/>
    <property type="match status" value="1"/>
</dbReference>
<accession>A0AAD1UEZ6</accession>
<protein>
    <recommendedName>
        <fullName evidence="2">Jacalin-type lectin domain-containing protein</fullName>
    </recommendedName>
</protein>
<dbReference type="EMBL" id="CAMPGE010005061">
    <property type="protein sequence ID" value="CAI2363908.1"/>
    <property type="molecule type" value="Genomic_DNA"/>
</dbReference>
<evidence type="ECO:0000259" key="2">
    <source>
        <dbReference type="PROSITE" id="PS51752"/>
    </source>
</evidence>
<feature type="domain" description="Jacalin-type lectin" evidence="2">
    <location>
        <begin position="327"/>
        <end position="481"/>
    </location>
</feature>
<evidence type="ECO:0000313" key="4">
    <source>
        <dbReference type="Proteomes" id="UP001295684"/>
    </source>
</evidence>